<dbReference type="InterPro" id="IPR003961">
    <property type="entry name" value="FN3_dom"/>
</dbReference>
<protein>
    <submittedName>
        <fullName evidence="4">Uncharacterized protein</fullName>
    </submittedName>
</protein>
<dbReference type="PROSITE" id="PS51272">
    <property type="entry name" value="SLH"/>
    <property type="match status" value="3"/>
</dbReference>
<feature type="domain" description="Fibronectin type-III" evidence="2">
    <location>
        <begin position="584"/>
        <end position="671"/>
    </location>
</feature>
<dbReference type="InterPro" id="IPR003343">
    <property type="entry name" value="Big_2"/>
</dbReference>
<dbReference type="InterPro" id="IPR036116">
    <property type="entry name" value="FN3_sf"/>
</dbReference>
<dbReference type="SUPFAM" id="SSF49785">
    <property type="entry name" value="Galactose-binding domain-like"/>
    <property type="match status" value="2"/>
</dbReference>
<evidence type="ECO:0000259" key="2">
    <source>
        <dbReference type="PROSITE" id="PS50853"/>
    </source>
</evidence>
<organism evidence="4 5">
    <name type="scientific">Paenibacillus marchantiophytorum</name>
    <dbReference type="NCBI Taxonomy" id="1619310"/>
    <lineage>
        <taxon>Bacteria</taxon>
        <taxon>Bacillati</taxon>
        <taxon>Bacillota</taxon>
        <taxon>Bacilli</taxon>
        <taxon>Bacillales</taxon>
        <taxon>Paenibacillaceae</taxon>
        <taxon>Paenibacillus</taxon>
    </lineage>
</organism>
<feature type="domain" description="SLH" evidence="3">
    <location>
        <begin position="1024"/>
        <end position="1084"/>
    </location>
</feature>
<dbReference type="Pfam" id="PF00754">
    <property type="entry name" value="F5_F8_type_C"/>
    <property type="match status" value="2"/>
</dbReference>
<accession>A0ABQ1EVD4</accession>
<dbReference type="InterPro" id="IPR000421">
    <property type="entry name" value="FA58C"/>
</dbReference>
<gene>
    <name evidence="4" type="ORF">GCM10008018_38140</name>
</gene>
<dbReference type="Gene3D" id="2.60.40.10">
    <property type="entry name" value="Immunoglobulins"/>
    <property type="match status" value="1"/>
</dbReference>
<dbReference type="SMART" id="SM00635">
    <property type="entry name" value="BID_2"/>
    <property type="match status" value="3"/>
</dbReference>
<dbReference type="SUPFAM" id="SSF49265">
    <property type="entry name" value="Fibronectin type III"/>
    <property type="match status" value="1"/>
</dbReference>
<dbReference type="PANTHER" id="PTHR43308:SF5">
    <property type="entry name" value="S-LAYER PROTEIN _ PEPTIDOGLYCAN ENDO-BETA-N-ACETYLGLUCOSAMINIDASE"/>
    <property type="match status" value="1"/>
</dbReference>
<dbReference type="InterPro" id="IPR008964">
    <property type="entry name" value="Invasin/intimin_cell_adhesion"/>
</dbReference>
<reference evidence="5" key="1">
    <citation type="journal article" date="2019" name="Int. J. Syst. Evol. Microbiol.">
        <title>The Global Catalogue of Microorganisms (GCM) 10K type strain sequencing project: providing services to taxonomists for standard genome sequencing and annotation.</title>
        <authorList>
            <consortium name="The Broad Institute Genomics Platform"/>
            <consortium name="The Broad Institute Genome Sequencing Center for Infectious Disease"/>
            <person name="Wu L."/>
            <person name="Ma J."/>
        </authorList>
    </citation>
    <scope>NUCLEOTIDE SEQUENCE [LARGE SCALE GENOMIC DNA]</scope>
    <source>
        <strain evidence="5">CGMCC 1.15043</strain>
    </source>
</reference>
<dbReference type="SUPFAM" id="SSF49373">
    <property type="entry name" value="Invasin/intimin cell-adhesion fragments"/>
    <property type="match status" value="3"/>
</dbReference>
<feature type="domain" description="F5/8 type C" evidence="1">
    <location>
        <begin position="168"/>
        <end position="306"/>
    </location>
</feature>
<dbReference type="RefSeq" id="WP_189013955.1">
    <property type="nucleotide sequence ID" value="NZ_BMHE01000019.1"/>
</dbReference>
<feature type="domain" description="SLH" evidence="3">
    <location>
        <begin position="891"/>
        <end position="954"/>
    </location>
</feature>
<dbReference type="Pfam" id="PF02368">
    <property type="entry name" value="Big_2"/>
    <property type="match status" value="1"/>
</dbReference>
<dbReference type="InterPro" id="IPR001119">
    <property type="entry name" value="SLH_dom"/>
</dbReference>
<comment type="caution">
    <text evidence="4">The sequence shown here is derived from an EMBL/GenBank/DDBJ whole genome shotgun (WGS) entry which is preliminary data.</text>
</comment>
<name>A0ABQ1EVD4_9BACL</name>
<dbReference type="CDD" id="cd00063">
    <property type="entry name" value="FN3"/>
    <property type="match status" value="1"/>
</dbReference>
<evidence type="ECO:0000259" key="1">
    <source>
        <dbReference type="PROSITE" id="PS50022"/>
    </source>
</evidence>
<dbReference type="InterPro" id="IPR013783">
    <property type="entry name" value="Ig-like_fold"/>
</dbReference>
<dbReference type="PROSITE" id="PS50022">
    <property type="entry name" value="FA58C_3"/>
    <property type="match status" value="2"/>
</dbReference>
<dbReference type="InterPro" id="IPR008979">
    <property type="entry name" value="Galactose-bd-like_sf"/>
</dbReference>
<dbReference type="InterPro" id="IPR051465">
    <property type="entry name" value="Cell_Envelope_Struct_Comp"/>
</dbReference>
<sequence>MTYYVYRRAVMEILLVVFVSILFSILGWNYHAEAAEIPVSQGKSAFASSVTSATYSADQAVDGFIQTKWTASSLQLPQWLTVDLAQNVHVKRVETVFEHAASSYQYTIETSADGINWSLFADQSSNSNISFPYYSDSGDVQARFVRMQVLGVGTPGDGASIYDFRVYTSNEPLMLLSLNKTTAAYSSFSSALGSSKAVDGLLPTRWAPSNVSLPQWLVVDLGQLLNVQRFETTYEKQDEVYGYKIDFSVDGLTWYTFTDRTSNTQRGEPRYVDAGNVTARYFRLTTTSVGTAGTYANVSEFQIYGPDGGTTPGNQQILNSIALDRTAYSVQTGQTSTTRLTGTYSNNNSQSITSGAIYSISNTAIATVNTSGVITGVSAGTTNVAVSYMGKTTTSTVTVSTTLANLNRIAFDTYSYSMQIGAYRYPYVTAYLNDGSTQTISSGITFVSSNPSVATVNSSGSITAVTSGSATITASYGSFTASATVYVTTAVSRIEADASYVNMELNATKYVVIHAYDANNTNTNVTSSASFVSSNPSVVYASSSGYLSASSAGTATITVTYSGISTTIYVTVGALDSSAPTWNYGSSVTSSEVTSSSTKLTWTSATDNVGITSYRVYNGSNVVTTVSGSELSATITGLTEGQDYQFKVEAGDLANNWSTTGPSVNVSLKSAAIAPLANTAGAALSSNLVRENSPEGGLLSRVTVDADRLTIAFQSLNSNPATLLTLHVQDYKDTTVIQFPTSSFNNLQVSDKNSVIRVELDANSLSIPLLFLKNHAVEGDGFIRVLIRHDAGPLAAQVSQKMMELNANLLLTNPIEFEISVNGSDLNGWDGNYVERTLALPGTSYAANATAVRIDATTGESSFVPSQLMNAGGSWSMLVKDQNGGIYTAISAAKSFADMAAHWAKVDVEKLASKGIISGVSGDKFDPEKEISRAEFAALLIRSQGMKVDNSEPSADSAFKDILKGDWYAGLVNTAAKAGLIQGYDDRTFRPSEHVSREQMAAMVNRTIQRAGQSAVSASAEAVLTPFKDHDMIKDWAREAMAFALENGLVQGVTATKLDPHANATRAQAAVMLNRLLVYMHFIN</sequence>
<dbReference type="Pfam" id="PF00395">
    <property type="entry name" value="SLH"/>
    <property type="match status" value="3"/>
</dbReference>
<dbReference type="PANTHER" id="PTHR43308">
    <property type="entry name" value="OUTER MEMBRANE PROTEIN ALPHA-RELATED"/>
    <property type="match status" value="1"/>
</dbReference>
<dbReference type="Proteomes" id="UP000615455">
    <property type="component" value="Unassembled WGS sequence"/>
</dbReference>
<dbReference type="SMART" id="SM00060">
    <property type="entry name" value="FN3"/>
    <property type="match status" value="1"/>
</dbReference>
<evidence type="ECO:0000259" key="3">
    <source>
        <dbReference type="PROSITE" id="PS51272"/>
    </source>
</evidence>
<dbReference type="Pfam" id="PF00041">
    <property type="entry name" value="fn3"/>
    <property type="match status" value="1"/>
</dbReference>
<feature type="domain" description="F5/8 type C" evidence="1">
    <location>
        <begin position="32"/>
        <end position="147"/>
    </location>
</feature>
<proteinExistence type="predicted"/>
<evidence type="ECO:0000313" key="4">
    <source>
        <dbReference type="EMBL" id="GFZ88353.1"/>
    </source>
</evidence>
<dbReference type="EMBL" id="BMHE01000019">
    <property type="protein sequence ID" value="GFZ88353.1"/>
    <property type="molecule type" value="Genomic_DNA"/>
</dbReference>
<dbReference type="Gene3D" id="2.60.120.260">
    <property type="entry name" value="Galactose-binding domain-like"/>
    <property type="match status" value="2"/>
</dbReference>
<dbReference type="Gene3D" id="2.60.40.1080">
    <property type="match status" value="3"/>
</dbReference>
<dbReference type="PROSITE" id="PS50853">
    <property type="entry name" value="FN3"/>
    <property type="match status" value="1"/>
</dbReference>
<keyword evidence="5" id="KW-1185">Reference proteome</keyword>
<feature type="domain" description="SLH" evidence="3">
    <location>
        <begin position="955"/>
        <end position="1018"/>
    </location>
</feature>
<evidence type="ECO:0000313" key="5">
    <source>
        <dbReference type="Proteomes" id="UP000615455"/>
    </source>
</evidence>